<dbReference type="EMBL" id="NFII01000001">
    <property type="protein sequence ID" value="OUO03073.1"/>
    <property type="molecule type" value="Genomic_DNA"/>
</dbReference>
<reference evidence="3" key="1">
    <citation type="submission" date="2017-04" db="EMBL/GenBank/DDBJ databases">
        <title>Function of individual gut microbiota members based on whole genome sequencing of pure cultures obtained from chicken caecum.</title>
        <authorList>
            <person name="Medvecky M."/>
            <person name="Cejkova D."/>
            <person name="Polansky O."/>
            <person name="Karasova D."/>
            <person name="Kubasova T."/>
            <person name="Cizek A."/>
            <person name="Rychlik I."/>
        </authorList>
    </citation>
    <scope>NUCLEOTIDE SEQUENCE [LARGE SCALE GENOMIC DNA]</scope>
    <source>
        <strain evidence="3">An43</strain>
    </source>
</reference>
<dbReference type="AlphaFoldDB" id="A0A1Y3YYY4"/>
<evidence type="ECO:0000256" key="1">
    <source>
        <dbReference type="SAM" id="MobiDB-lite"/>
    </source>
</evidence>
<accession>A0A1Y3YYY4</accession>
<organism evidence="2 3">
    <name type="scientific">Bacteroides clarus</name>
    <dbReference type="NCBI Taxonomy" id="626929"/>
    <lineage>
        <taxon>Bacteria</taxon>
        <taxon>Pseudomonadati</taxon>
        <taxon>Bacteroidota</taxon>
        <taxon>Bacteroidia</taxon>
        <taxon>Bacteroidales</taxon>
        <taxon>Bacteroidaceae</taxon>
        <taxon>Bacteroides</taxon>
    </lineage>
</organism>
<sequence length="292" mass="33254">MTSAYLQQWIQHPEMLDKDTLYELRTLVARYPYFQSLRLLYLKNLYLLHDITFGAELRKAVLYVADRRVLFYLIEGDRYTLKSLKSPLLSSKVLEEEPSVDRTLSLIDAFLATVPEEHSQATELDYAMDYTTYLLQDDGSTDSGPADGKEVPKLRGHELIDGFIRKSESTELSVSARPVYIEEVPVSPEEKEISPGEEEISSGKTENAPAAFSENGQSLSEEDGANGEQPPQDSLDDSCFTETLAKIYIKQRRYDKALEIIKKLSLNYPKKNAYFADQIRFLEKLIINAKSK</sequence>
<gene>
    <name evidence="2" type="ORF">B5F97_01225</name>
</gene>
<feature type="region of interest" description="Disordered" evidence="1">
    <location>
        <begin position="186"/>
        <end position="237"/>
    </location>
</feature>
<dbReference type="RefSeq" id="WP_087425162.1">
    <property type="nucleotide sequence ID" value="NZ_CATZGC010000014.1"/>
</dbReference>
<name>A0A1Y3YYY4_9BACE</name>
<proteinExistence type="predicted"/>
<dbReference type="Proteomes" id="UP000195386">
    <property type="component" value="Unassembled WGS sequence"/>
</dbReference>
<evidence type="ECO:0000313" key="3">
    <source>
        <dbReference type="Proteomes" id="UP000195386"/>
    </source>
</evidence>
<comment type="caution">
    <text evidence="2">The sequence shown here is derived from an EMBL/GenBank/DDBJ whole genome shotgun (WGS) entry which is preliminary data.</text>
</comment>
<evidence type="ECO:0008006" key="4">
    <source>
        <dbReference type="Google" id="ProtNLM"/>
    </source>
</evidence>
<protein>
    <recommendedName>
        <fullName evidence="4">Tetratricopeptide repeat protein</fullName>
    </recommendedName>
</protein>
<evidence type="ECO:0000313" key="2">
    <source>
        <dbReference type="EMBL" id="OUO03073.1"/>
    </source>
</evidence>